<dbReference type="InterPro" id="IPR036188">
    <property type="entry name" value="FAD/NAD-bd_sf"/>
</dbReference>
<proteinExistence type="predicted"/>
<dbReference type="RefSeq" id="WP_091449213.1">
    <property type="nucleotide sequence ID" value="NZ_FMZZ01000002.1"/>
</dbReference>
<evidence type="ECO:0000259" key="1">
    <source>
        <dbReference type="Pfam" id="PF01593"/>
    </source>
</evidence>
<name>A0A1G6MEC1_9PSEU</name>
<evidence type="ECO:0000313" key="2">
    <source>
        <dbReference type="EMBL" id="SDC53305.1"/>
    </source>
</evidence>
<dbReference type="InterPro" id="IPR050464">
    <property type="entry name" value="Zeta_carotene_desat/Oxidored"/>
</dbReference>
<reference evidence="3" key="1">
    <citation type="submission" date="2016-10" db="EMBL/GenBank/DDBJ databases">
        <authorList>
            <person name="Varghese N."/>
            <person name="Submissions S."/>
        </authorList>
    </citation>
    <scope>NUCLEOTIDE SEQUENCE [LARGE SCALE GENOMIC DNA]</scope>
    <source>
        <strain evidence="3">IBRC-M 10403</strain>
    </source>
</reference>
<dbReference type="SUPFAM" id="SSF51905">
    <property type="entry name" value="FAD/NAD(P)-binding domain"/>
    <property type="match status" value="1"/>
</dbReference>
<dbReference type="OrthoDB" id="3267377at2"/>
<accession>A0A1G6MEC1</accession>
<dbReference type="EMBL" id="FMZZ01000002">
    <property type="protein sequence ID" value="SDC53305.1"/>
    <property type="molecule type" value="Genomic_DNA"/>
</dbReference>
<dbReference type="Gene3D" id="3.50.50.60">
    <property type="entry name" value="FAD/NAD(P)-binding domain"/>
    <property type="match status" value="1"/>
</dbReference>
<protein>
    <submittedName>
        <fullName evidence="2">Oxygen-dependent protoporphyrinogen oxidase</fullName>
    </submittedName>
</protein>
<keyword evidence="3" id="KW-1185">Reference proteome</keyword>
<feature type="domain" description="Amine oxidase" evidence="1">
    <location>
        <begin position="14"/>
        <end position="427"/>
    </location>
</feature>
<evidence type="ECO:0000313" key="3">
    <source>
        <dbReference type="Proteomes" id="UP000199501"/>
    </source>
</evidence>
<sequence>MSSDLDVAVVGAGVAGLALAHRLRAAGRAVHVFESAEHVGGRMASLRRDGYLIDTGAEMIGSCGYPAMWRLIREFGMSEVEVPAIGADLAMWREGRAHPHVGDPRGLLAGAALSRVSRLALVRLLGLAALRRKEYDTDAPEATPLGHRAIADVTRGDLHDYLFQPLTGGFFGWDTERACAGPLLSHLLAVGPTSTFRTFRDGMDVLARKLAEGVEISTGVTVDEVVATGSGARVFAGGAVVNARTVVLAVPAPVAAAVHAQAPDYVRACEFRPMIKVICLLGRPVAPAGGGQSFALAVPTVENPELAGIVLDDRKHPGRVPPERGLVTLVAGPSVSAELLSATDGEIAATLTEQAERYVPGLADALRATVVTRFRHGLPMPTPAAMAARPDFVRRPPSTVEYAGDWWLLRPSSEAAVRSAELVAERLAVPRTAGVSAVARG</sequence>
<dbReference type="AlphaFoldDB" id="A0A1G6MEC1"/>
<dbReference type="SUPFAM" id="SSF54373">
    <property type="entry name" value="FAD-linked reductases, C-terminal domain"/>
    <property type="match status" value="1"/>
</dbReference>
<gene>
    <name evidence="2" type="ORF">SAMN05216174_102487</name>
</gene>
<dbReference type="PANTHER" id="PTHR42923">
    <property type="entry name" value="PROTOPORPHYRINOGEN OXIDASE"/>
    <property type="match status" value="1"/>
</dbReference>
<organism evidence="2 3">
    <name type="scientific">Actinokineospora iranica</name>
    <dbReference type="NCBI Taxonomy" id="1271860"/>
    <lineage>
        <taxon>Bacteria</taxon>
        <taxon>Bacillati</taxon>
        <taxon>Actinomycetota</taxon>
        <taxon>Actinomycetes</taxon>
        <taxon>Pseudonocardiales</taxon>
        <taxon>Pseudonocardiaceae</taxon>
        <taxon>Actinokineospora</taxon>
    </lineage>
</organism>
<dbReference type="InterPro" id="IPR002937">
    <property type="entry name" value="Amino_oxidase"/>
</dbReference>
<dbReference type="Proteomes" id="UP000199501">
    <property type="component" value="Unassembled WGS sequence"/>
</dbReference>
<dbReference type="Gene3D" id="1.10.3110.10">
    <property type="entry name" value="protoporphyrinogen ix oxidase, domain 3"/>
    <property type="match status" value="1"/>
</dbReference>
<dbReference type="GO" id="GO:0016491">
    <property type="term" value="F:oxidoreductase activity"/>
    <property type="evidence" value="ECO:0007669"/>
    <property type="project" value="InterPro"/>
</dbReference>
<dbReference type="Gene3D" id="3.90.660.20">
    <property type="entry name" value="Protoporphyrinogen oxidase, mitochondrial, domain 2"/>
    <property type="match status" value="1"/>
</dbReference>
<dbReference type="Pfam" id="PF01593">
    <property type="entry name" value="Amino_oxidase"/>
    <property type="match status" value="1"/>
</dbReference>
<dbReference type="STRING" id="1271860.SAMN05216174_102487"/>